<gene>
    <name evidence="3" type="ORF">MNBD_PLANCTO02-2157</name>
</gene>
<dbReference type="PROSITE" id="PS50943">
    <property type="entry name" value="HTH_CROC1"/>
    <property type="match status" value="1"/>
</dbReference>
<dbReference type="InterPro" id="IPR013096">
    <property type="entry name" value="Cupin_2"/>
</dbReference>
<dbReference type="AlphaFoldDB" id="A0A3B1DUZ2"/>
<sequence>MATKRKKRVAPAVAGSDKDDISGQLCRRVRQLRKERGWSLEELSAACHVSRSMLSQIERDQANPTLAVTARIAQAFGMSIGELVETPGASSAIDVIRASDRKFHYRSDDDCCIRTLSPLHLEKDVEFYEVQLQPKGVLRSAPHFEGTREFLTVQKGKVRIESADETAELSKGDSVSYRADVSHAIINLSKGESLLFLVDIYAP</sequence>
<dbReference type="InterPro" id="IPR010982">
    <property type="entry name" value="Lambda_DNA-bd_dom_sf"/>
</dbReference>
<dbReference type="Gene3D" id="1.10.260.40">
    <property type="entry name" value="lambda repressor-like DNA-binding domains"/>
    <property type="match status" value="1"/>
</dbReference>
<dbReference type="Pfam" id="PF07883">
    <property type="entry name" value="Cupin_2"/>
    <property type="match status" value="1"/>
</dbReference>
<dbReference type="SUPFAM" id="SSF47413">
    <property type="entry name" value="lambda repressor-like DNA-binding domains"/>
    <property type="match status" value="1"/>
</dbReference>
<dbReference type="EMBL" id="UOGL01000687">
    <property type="protein sequence ID" value="VAX42751.1"/>
    <property type="molecule type" value="Genomic_DNA"/>
</dbReference>
<evidence type="ECO:0000256" key="1">
    <source>
        <dbReference type="ARBA" id="ARBA00023125"/>
    </source>
</evidence>
<dbReference type="Pfam" id="PF01381">
    <property type="entry name" value="HTH_3"/>
    <property type="match status" value="1"/>
</dbReference>
<keyword evidence="1" id="KW-0238">DNA-binding</keyword>
<name>A0A3B1DUZ2_9ZZZZ</name>
<dbReference type="GO" id="GO:0005829">
    <property type="term" value="C:cytosol"/>
    <property type="evidence" value="ECO:0007669"/>
    <property type="project" value="TreeGrafter"/>
</dbReference>
<dbReference type="InterPro" id="IPR050807">
    <property type="entry name" value="TransReg_Diox_bact_type"/>
</dbReference>
<organism evidence="3">
    <name type="scientific">hydrothermal vent metagenome</name>
    <dbReference type="NCBI Taxonomy" id="652676"/>
    <lineage>
        <taxon>unclassified sequences</taxon>
        <taxon>metagenomes</taxon>
        <taxon>ecological metagenomes</taxon>
    </lineage>
</organism>
<proteinExistence type="predicted"/>
<evidence type="ECO:0000313" key="3">
    <source>
        <dbReference type="EMBL" id="VAX42751.1"/>
    </source>
</evidence>
<dbReference type="InterPro" id="IPR011051">
    <property type="entry name" value="RmlC_Cupin_sf"/>
</dbReference>
<reference evidence="3" key="1">
    <citation type="submission" date="2018-06" db="EMBL/GenBank/DDBJ databases">
        <authorList>
            <person name="Zhirakovskaya E."/>
        </authorList>
    </citation>
    <scope>NUCLEOTIDE SEQUENCE</scope>
</reference>
<dbReference type="CDD" id="cd00093">
    <property type="entry name" value="HTH_XRE"/>
    <property type="match status" value="1"/>
</dbReference>
<feature type="domain" description="HTH cro/C1-type" evidence="2">
    <location>
        <begin position="29"/>
        <end position="83"/>
    </location>
</feature>
<dbReference type="GO" id="GO:0003700">
    <property type="term" value="F:DNA-binding transcription factor activity"/>
    <property type="evidence" value="ECO:0007669"/>
    <property type="project" value="TreeGrafter"/>
</dbReference>
<dbReference type="SUPFAM" id="SSF51182">
    <property type="entry name" value="RmlC-like cupins"/>
    <property type="match status" value="1"/>
</dbReference>
<dbReference type="SMART" id="SM00530">
    <property type="entry name" value="HTH_XRE"/>
    <property type="match status" value="1"/>
</dbReference>
<accession>A0A3B1DUZ2</accession>
<evidence type="ECO:0000259" key="2">
    <source>
        <dbReference type="PROSITE" id="PS50943"/>
    </source>
</evidence>
<dbReference type="InterPro" id="IPR014710">
    <property type="entry name" value="RmlC-like_jellyroll"/>
</dbReference>
<dbReference type="PANTHER" id="PTHR46797:SF1">
    <property type="entry name" value="METHYLPHOSPHONATE SYNTHASE"/>
    <property type="match status" value="1"/>
</dbReference>
<dbReference type="InterPro" id="IPR001387">
    <property type="entry name" value="Cro/C1-type_HTH"/>
</dbReference>
<protein>
    <submittedName>
        <fullName evidence="3">Transcriptional regulator, Xre-family with cupin domain</fullName>
    </submittedName>
</protein>
<dbReference type="CDD" id="cd02209">
    <property type="entry name" value="cupin_XRE_C"/>
    <property type="match status" value="1"/>
</dbReference>
<dbReference type="PANTHER" id="PTHR46797">
    <property type="entry name" value="HTH-TYPE TRANSCRIPTIONAL REGULATOR"/>
    <property type="match status" value="1"/>
</dbReference>
<dbReference type="GO" id="GO:0003677">
    <property type="term" value="F:DNA binding"/>
    <property type="evidence" value="ECO:0007669"/>
    <property type="project" value="UniProtKB-KW"/>
</dbReference>
<dbReference type="Gene3D" id="2.60.120.10">
    <property type="entry name" value="Jelly Rolls"/>
    <property type="match status" value="1"/>
</dbReference>